<protein>
    <recommendedName>
        <fullName evidence="6">Short-chain alcohol dehydrogenase</fullName>
    </recommendedName>
</protein>
<dbReference type="PROSITE" id="PS00061">
    <property type="entry name" value="ADH_SHORT"/>
    <property type="match status" value="1"/>
</dbReference>
<comment type="similarity">
    <text evidence="1 3">Belongs to the short-chain dehydrogenases/reductases (SDR) family.</text>
</comment>
<evidence type="ECO:0000313" key="4">
    <source>
        <dbReference type="EMBL" id="AFK07051.1"/>
    </source>
</evidence>
<sequence>MINLKKALITGASSGIGEIFSYELAKRGFGTVLVARRYDRLEAISNRIERDYGIVSTPLKADLTSESDLLRVSESLNEVDLLINNAGFGMIGQFEDLETDREMQMINLNIGALYYLTKKYTLCRVGIGGGVINVASTAAYLPVPGMAVYAATKAFVLSFSEAISEELKSKGFKVMVLSPGPTKTEFFDVASGGRKKLPGSMSPEEVVRRALDSFEKGKRSVVSGVINKVIATGSRLVPRAVALKAARRAFED</sequence>
<organism evidence="4 5">
    <name type="scientific">Mesotoga prima MesG1.Ag.4.2</name>
    <dbReference type="NCBI Taxonomy" id="660470"/>
    <lineage>
        <taxon>Bacteria</taxon>
        <taxon>Thermotogati</taxon>
        <taxon>Thermotogota</taxon>
        <taxon>Thermotogae</taxon>
        <taxon>Kosmotogales</taxon>
        <taxon>Kosmotogaceae</taxon>
        <taxon>Mesotoga</taxon>
    </lineage>
</organism>
<dbReference type="Gene3D" id="3.40.50.720">
    <property type="entry name" value="NAD(P)-binding Rossmann-like Domain"/>
    <property type="match status" value="1"/>
</dbReference>
<dbReference type="STRING" id="660470.Theba_1363"/>
<dbReference type="PANTHER" id="PTHR42901">
    <property type="entry name" value="ALCOHOL DEHYDROGENASE"/>
    <property type="match status" value="1"/>
</dbReference>
<dbReference type="Proteomes" id="UP000002881">
    <property type="component" value="Chromosome"/>
</dbReference>
<dbReference type="PRINTS" id="PR00081">
    <property type="entry name" value="GDHRDH"/>
</dbReference>
<evidence type="ECO:0000256" key="1">
    <source>
        <dbReference type="ARBA" id="ARBA00006484"/>
    </source>
</evidence>
<keyword evidence="2" id="KW-0560">Oxidoreductase</keyword>
<dbReference type="EMBL" id="CP003532">
    <property type="protein sequence ID" value="AFK07051.1"/>
    <property type="molecule type" value="Genomic_DNA"/>
</dbReference>
<accession>I2F548</accession>
<dbReference type="PANTHER" id="PTHR42901:SF1">
    <property type="entry name" value="ALCOHOL DEHYDROGENASE"/>
    <property type="match status" value="1"/>
</dbReference>
<dbReference type="eggNOG" id="COG0300">
    <property type="taxonomic scope" value="Bacteria"/>
</dbReference>
<dbReference type="InterPro" id="IPR036291">
    <property type="entry name" value="NAD(P)-bd_dom_sf"/>
</dbReference>
<dbReference type="RefSeq" id="WP_014730997.1">
    <property type="nucleotide sequence ID" value="NC_017934.1"/>
</dbReference>
<evidence type="ECO:0000256" key="2">
    <source>
        <dbReference type="ARBA" id="ARBA00023002"/>
    </source>
</evidence>
<dbReference type="InterPro" id="IPR002347">
    <property type="entry name" value="SDR_fam"/>
</dbReference>
<evidence type="ECO:0008006" key="6">
    <source>
        <dbReference type="Google" id="ProtNLM"/>
    </source>
</evidence>
<dbReference type="SUPFAM" id="SSF51735">
    <property type="entry name" value="NAD(P)-binding Rossmann-fold domains"/>
    <property type="match status" value="1"/>
</dbReference>
<dbReference type="InterPro" id="IPR020904">
    <property type="entry name" value="Sc_DH/Rdtase_CS"/>
</dbReference>
<dbReference type="PIRSF" id="PIRSF000126">
    <property type="entry name" value="11-beta-HSD1"/>
    <property type="match status" value="1"/>
</dbReference>
<evidence type="ECO:0000256" key="3">
    <source>
        <dbReference type="RuleBase" id="RU000363"/>
    </source>
</evidence>
<dbReference type="AlphaFoldDB" id="I2F548"/>
<dbReference type="Pfam" id="PF00106">
    <property type="entry name" value="adh_short"/>
    <property type="match status" value="1"/>
</dbReference>
<evidence type="ECO:0000313" key="5">
    <source>
        <dbReference type="Proteomes" id="UP000002881"/>
    </source>
</evidence>
<dbReference type="GO" id="GO:0016491">
    <property type="term" value="F:oxidoreductase activity"/>
    <property type="evidence" value="ECO:0007669"/>
    <property type="project" value="UniProtKB-KW"/>
</dbReference>
<dbReference type="PRINTS" id="PR00080">
    <property type="entry name" value="SDRFAMILY"/>
</dbReference>
<name>I2F548_9BACT</name>
<keyword evidence="5" id="KW-1185">Reference proteome</keyword>
<dbReference type="GeneID" id="87107166"/>
<proteinExistence type="inferred from homology"/>
<dbReference type="HOGENOM" id="CLU_010194_2_1_0"/>
<gene>
    <name evidence="4" type="ORF">Theba_1363</name>
</gene>
<dbReference type="KEGG" id="mpg:Theba_1363"/>
<reference evidence="4 5" key="1">
    <citation type="journal article" date="2012" name="Genome Biol. Evol.">
        <title>Genome Sequence of the Mesophilic Thermotogales Bacterium Mesotoga prima MesG1.Ag.4.2 Reveals the Largest Thermotogales Genome To Date.</title>
        <authorList>
            <person name="Zhaxybayeva O."/>
            <person name="Swithers K.S."/>
            <person name="Foght J."/>
            <person name="Green A.G."/>
            <person name="Bruce D."/>
            <person name="Detter C."/>
            <person name="Han S."/>
            <person name="Teshima H."/>
            <person name="Han J."/>
            <person name="Woyke T."/>
            <person name="Pitluck S."/>
            <person name="Nolan M."/>
            <person name="Ivanova N."/>
            <person name="Pati A."/>
            <person name="Land M.L."/>
            <person name="Dlutek M."/>
            <person name="Doolittle W.F."/>
            <person name="Noll K.M."/>
            <person name="Nesbo C.L."/>
        </authorList>
    </citation>
    <scope>NUCLEOTIDE SEQUENCE [LARGE SCALE GENOMIC DNA]</scope>
    <source>
        <strain evidence="5">mesG1.Ag.4.2</strain>
    </source>
</reference>